<keyword evidence="3" id="KW-0413">Isomerase</keyword>
<proteinExistence type="inferred from homology"/>
<reference evidence="4" key="1">
    <citation type="submission" date="2018-05" db="EMBL/GenBank/DDBJ databases">
        <title>Zavarzinia sp. HR-AS.</title>
        <authorList>
            <person name="Lee Y."/>
            <person name="Jeon C.O."/>
        </authorList>
    </citation>
    <scope>NUCLEOTIDE SEQUENCE [LARGE SCALE GENOMIC DNA]</scope>
    <source>
        <strain evidence="4">DSM 1231</strain>
    </source>
</reference>
<dbReference type="Gene3D" id="3.90.226.10">
    <property type="entry name" value="2-enoyl-CoA Hydratase, Chain A, domain 1"/>
    <property type="match status" value="1"/>
</dbReference>
<dbReference type="CDD" id="cd06558">
    <property type="entry name" value="crotonase-like"/>
    <property type="match status" value="1"/>
</dbReference>
<evidence type="ECO:0000313" key="3">
    <source>
        <dbReference type="EMBL" id="PWR21085.1"/>
    </source>
</evidence>
<dbReference type="PANTHER" id="PTHR11941">
    <property type="entry name" value="ENOYL-COA HYDRATASE-RELATED"/>
    <property type="match status" value="1"/>
</dbReference>
<dbReference type="SUPFAM" id="SSF52096">
    <property type="entry name" value="ClpP/crotonase"/>
    <property type="match status" value="1"/>
</dbReference>
<dbReference type="GO" id="GO:0006635">
    <property type="term" value="P:fatty acid beta-oxidation"/>
    <property type="evidence" value="ECO:0007669"/>
    <property type="project" value="TreeGrafter"/>
</dbReference>
<dbReference type="GO" id="GO:0016853">
    <property type="term" value="F:isomerase activity"/>
    <property type="evidence" value="ECO:0007669"/>
    <property type="project" value="UniProtKB-KW"/>
</dbReference>
<dbReference type="Pfam" id="PF00378">
    <property type="entry name" value="ECH_1"/>
    <property type="match status" value="1"/>
</dbReference>
<gene>
    <name evidence="3" type="ORF">DKG75_13445</name>
</gene>
<evidence type="ECO:0000256" key="2">
    <source>
        <dbReference type="RuleBase" id="RU003707"/>
    </source>
</evidence>
<dbReference type="OrthoDB" id="7332872at2"/>
<protein>
    <submittedName>
        <fullName evidence="3">Enoyl-CoA hydratase/isomerase family protein</fullName>
    </submittedName>
</protein>
<evidence type="ECO:0000256" key="1">
    <source>
        <dbReference type="ARBA" id="ARBA00005254"/>
    </source>
</evidence>
<dbReference type="PROSITE" id="PS00166">
    <property type="entry name" value="ENOYL_COA_HYDRATASE"/>
    <property type="match status" value="1"/>
</dbReference>
<dbReference type="AlphaFoldDB" id="A0A317E7L6"/>
<dbReference type="InterPro" id="IPR029045">
    <property type="entry name" value="ClpP/crotonase-like_dom_sf"/>
</dbReference>
<dbReference type="PANTHER" id="PTHR11941:SF54">
    <property type="entry name" value="ENOYL-COA HYDRATASE, MITOCHONDRIAL"/>
    <property type="match status" value="1"/>
</dbReference>
<sequence>MKLAFEGAVATLTLSRAPVNAVDDDFLADLDQALSAVEVRDDLAVLRIRSDQRVFCAGADLRLVAGRLQDAAGAAAMVTTVRRFHAVYDHLASLPVVTVAEITGHALGGGLELALACDLRVVSDRAKLGLPEAKVGLLPGAGGTQRLTELCGPGVAARVILTGDLIPGEEAERIGLAQWVFPQADFEAGADAIAARIAGLSPEALRASKNCVRIAATISQAGVAAEISGIGRLMRSKDTERRVHAFLGA</sequence>
<dbReference type="InterPro" id="IPR018376">
    <property type="entry name" value="Enoyl-CoA_hyd/isom_CS"/>
</dbReference>
<organism evidence="3 4">
    <name type="scientific">Zavarzinia compransoris</name>
    <dbReference type="NCBI Taxonomy" id="1264899"/>
    <lineage>
        <taxon>Bacteria</taxon>
        <taxon>Pseudomonadati</taxon>
        <taxon>Pseudomonadota</taxon>
        <taxon>Alphaproteobacteria</taxon>
        <taxon>Rhodospirillales</taxon>
        <taxon>Zavarziniaceae</taxon>
        <taxon>Zavarzinia</taxon>
    </lineage>
</organism>
<name>A0A317E7L6_9PROT</name>
<dbReference type="InterPro" id="IPR001753">
    <property type="entry name" value="Enoyl-CoA_hydra/iso"/>
</dbReference>
<comment type="caution">
    <text evidence="3">The sequence shown here is derived from an EMBL/GenBank/DDBJ whole genome shotgun (WGS) entry which is preliminary data.</text>
</comment>
<comment type="similarity">
    <text evidence="1 2">Belongs to the enoyl-CoA hydratase/isomerase family.</text>
</comment>
<dbReference type="EMBL" id="QGLF01000003">
    <property type="protein sequence ID" value="PWR21085.1"/>
    <property type="molecule type" value="Genomic_DNA"/>
</dbReference>
<keyword evidence="4" id="KW-1185">Reference proteome</keyword>
<dbReference type="Proteomes" id="UP000246077">
    <property type="component" value="Unassembled WGS sequence"/>
</dbReference>
<accession>A0A317E7L6</accession>
<evidence type="ECO:0000313" key="4">
    <source>
        <dbReference type="Proteomes" id="UP000246077"/>
    </source>
</evidence>